<keyword evidence="6" id="KW-0413">Isomerase</keyword>
<dbReference type="Pfam" id="PF00408">
    <property type="entry name" value="PGM_PMM_IV"/>
    <property type="match status" value="1"/>
</dbReference>
<evidence type="ECO:0000256" key="2">
    <source>
        <dbReference type="ARBA" id="ARBA00010231"/>
    </source>
</evidence>
<dbReference type="AlphaFoldDB" id="A0A9J7BSV8"/>
<evidence type="ECO:0000259" key="8">
    <source>
        <dbReference type="Pfam" id="PF02878"/>
    </source>
</evidence>
<dbReference type="Pfam" id="PF02878">
    <property type="entry name" value="PGM_PMM_I"/>
    <property type="match status" value="1"/>
</dbReference>
<dbReference type="GO" id="GO:0008973">
    <property type="term" value="F:phosphopentomutase activity"/>
    <property type="evidence" value="ECO:0007669"/>
    <property type="project" value="TreeGrafter"/>
</dbReference>
<dbReference type="Proteomes" id="UP001059380">
    <property type="component" value="Chromosome"/>
</dbReference>
<proteinExistence type="inferred from homology"/>
<organism evidence="11 12">
    <name type="scientific">Occallatibacter riparius</name>
    <dbReference type="NCBI Taxonomy" id="1002689"/>
    <lineage>
        <taxon>Bacteria</taxon>
        <taxon>Pseudomonadati</taxon>
        <taxon>Acidobacteriota</taxon>
        <taxon>Terriglobia</taxon>
        <taxon>Terriglobales</taxon>
        <taxon>Acidobacteriaceae</taxon>
        <taxon>Occallatibacter</taxon>
    </lineage>
</organism>
<name>A0A9J7BSV8_9BACT</name>
<dbReference type="Pfam" id="PF02879">
    <property type="entry name" value="PGM_PMM_II"/>
    <property type="match status" value="1"/>
</dbReference>
<dbReference type="InterPro" id="IPR005846">
    <property type="entry name" value="A-D-PHexomutase_a/b/a-III"/>
</dbReference>
<dbReference type="EMBL" id="CP093313">
    <property type="protein sequence ID" value="UWZ83990.1"/>
    <property type="molecule type" value="Genomic_DNA"/>
</dbReference>
<dbReference type="Pfam" id="PF02880">
    <property type="entry name" value="PGM_PMM_III"/>
    <property type="match status" value="1"/>
</dbReference>
<feature type="domain" description="Alpha-D-phosphohexomutase alpha/beta/alpha" evidence="10">
    <location>
        <begin position="267"/>
        <end position="375"/>
    </location>
</feature>
<evidence type="ECO:0000256" key="3">
    <source>
        <dbReference type="ARBA" id="ARBA00022553"/>
    </source>
</evidence>
<dbReference type="PRINTS" id="PR00509">
    <property type="entry name" value="PGMPMM"/>
</dbReference>
<dbReference type="InterPro" id="IPR005843">
    <property type="entry name" value="A-D-PHexomutase_C"/>
</dbReference>
<protein>
    <submittedName>
        <fullName evidence="11">Phosphoglucomutase/phosphomannomutase family protein</fullName>
    </submittedName>
</protein>
<evidence type="ECO:0000313" key="11">
    <source>
        <dbReference type="EMBL" id="UWZ83990.1"/>
    </source>
</evidence>
<dbReference type="KEGG" id="orp:MOP44_25960"/>
<reference evidence="11" key="1">
    <citation type="submission" date="2021-04" db="EMBL/GenBank/DDBJ databases">
        <title>Phylogenetic analysis of Acidobacteriaceae.</title>
        <authorList>
            <person name="Qiu L."/>
            <person name="Zhang Q."/>
        </authorList>
    </citation>
    <scope>NUCLEOTIDE SEQUENCE</scope>
    <source>
        <strain evidence="11">DSM 25168</strain>
    </source>
</reference>
<dbReference type="GO" id="GO:0006166">
    <property type="term" value="P:purine ribonucleoside salvage"/>
    <property type="evidence" value="ECO:0007669"/>
    <property type="project" value="TreeGrafter"/>
</dbReference>
<evidence type="ECO:0000259" key="7">
    <source>
        <dbReference type="Pfam" id="PF00408"/>
    </source>
</evidence>
<dbReference type="Gene3D" id="3.30.310.50">
    <property type="entry name" value="Alpha-D-phosphohexomutase, C-terminal domain"/>
    <property type="match status" value="1"/>
</dbReference>
<dbReference type="InterPro" id="IPR005841">
    <property type="entry name" value="Alpha-D-phosphohexomutase_SF"/>
</dbReference>
<dbReference type="SUPFAM" id="SSF53738">
    <property type="entry name" value="Phosphoglucomutase, first 3 domains"/>
    <property type="match status" value="2"/>
</dbReference>
<evidence type="ECO:0000259" key="10">
    <source>
        <dbReference type="Pfam" id="PF02880"/>
    </source>
</evidence>
<dbReference type="SUPFAM" id="SSF55957">
    <property type="entry name" value="Phosphoglucomutase, C-terminal domain"/>
    <property type="match status" value="1"/>
</dbReference>
<keyword evidence="12" id="KW-1185">Reference proteome</keyword>
<evidence type="ECO:0000256" key="5">
    <source>
        <dbReference type="ARBA" id="ARBA00022842"/>
    </source>
</evidence>
<keyword evidence="4" id="KW-0479">Metal-binding</keyword>
<accession>A0A9J7BSV8</accession>
<evidence type="ECO:0000256" key="6">
    <source>
        <dbReference type="ARBA" id="ARBA00023235"/>
    </source>
</evidence>
<comment type="cofactor">
    <cofactor evidence="1">
        <name>Mg(2+)</name>
        <dbReference type="ChEBI" id="CHEBI:18420"/>
    </cofactor>
</comment>
<evidence type="ECO:0000256" key="4">
    <source>
        <dbReference type="ARBA" id="ARBA00022723"/>
    </source>
</evidence>
<comment type="similarity">
    <text evidence="2">Belongs to the phosphohexose mutase family.</text>
</comment>
<dbReference type="PANTHER" id="PTHR45745:SF1">
    <property type="entry name" value="PHOSPHOGLUCOMUTASE 2B-RELATED"/>
    <property type="match status" value="1"/>
</dbReference>
<dbReference type="GO" id="GO:0046872">
    <property type="term" value="F:metal ion binding"/>
    <property type="evidence" value="ECO:0007669"/>
    <property type="project" value="UniProtKB-KW"/>
</dbReference>
<dbReference type="InterPro" id="IPR005845">
    <property type="entry name" value="A-D-PHexomutase_a/b/a-II"/>
</dbReference>
<feature type="domain" description="Alpha-D-phosphohexomutase alpha/beta/alpha" evidence="9">
    <location>
        <begin position="162"/>
        <end position="262"/>
    </location>
</feature>
<dbReference type="PANTHER" id="PTHR45745">
    <property type="entry name" value="PHOSPHOMANNOMUTASE 45A"/>
    <property type="match status" value="1"/>
</dbReference>
<feature type="domain" description="Alpha-D-phosphohexomutase C-terminal" evidence="7">
    <location>
        <begin position="393"/>
        <end position="462"/>
    </location>
</feature>
<dbReference type="InterPro" id="IPR005844">
    <property type="entry name" value="A-D-PHexomutase_a/b/a-I"/>
</dbReference>
<evidence type="ECO:0000259" key="9">
    <source>
        <dbReference type="Pfam" id="PF02879"/>
    </source>
</evidence>
<dbReference type="InterPro" id="IPR016055">
    <property type="entry name" value="A-D-PHexomutase_a/b/a-I/II/III"/>
</dbReference>
<evidence type="ECO:0000256" key="1">
    <source>
        <dbReference type="ARBA" id="ARBA00001946"/>
    </source>
</evidence>
<sequence>MASAIKFGTSGWRAIVADEFTVANIRLAVAGIAEYVKTQPGPHRVLVGRDPRFLGESFVDTAARVLAGAGVTPVVIPDAAPTPAIAHAVRTFKTVGALNFTASHNPPEYNGIKYSSPDGAPALPEVTSQIEAAVNRIADSGAKIPQANPPDGGFETVDVKDSFLKRLGELVDLKAITKSGIKVVYDPFWGAGRGYSCRILRQAGVPVETVHDYRDVLFGGHAPEPDDHLLDAAKRKMREIGAKIVIATDGDADRFGIVDEDGTFIQPNYVIALLFDYLVETRGWRNGVAKSVATTNLVNALAEHHKVPLYETPVGFKYIGELIIEDKIAIGGEESAGLTIRGHVPEKDGIIAGLLVTEMVAVRGKSLGVQLRELFGKVGSYYPVRENFRLTPEVKARFTEKLKADPTELSGRKVKQVVRTDGLKLILDDGSWVCYRLSGTEPVVRAYTEARSEHDMEALKAAAEKFVTS</sequence>
<dbReference type="Gene3D" id="3.40.120.10">
    <property type="entry name" value="Alpha-D-Glucose-1,6-Bisphosphate, subunit A, domain 3"/>
    <property type="match status" value="3"/>
</dbReference>
<dbReference type="RefSeq" id="WP_260793494.1">
    <property type="nucleotide sequence ID" value="NZ_CP093313.1"/>
</dbReference>
<keyword evidence="3" id="KW-0597">Phosphoprotein</keyword>
<keyword evidence="5" id="KW-0460">Magnesium</keyword>
<gene>
    <name evidence="11" type="ORF">MOP44_25960</name>
</gene>
<evidence type="ECO:0000313" key="12">
    <source>
        <dbReference type="Proteomes" id="UP001059380"/>
    </source>
</evidence>
<dbReference type="InterPro" id="IPR036900">
    <property type="entry name" value="A-D-PHexomutase_C_sf"/>
</dbReference>
<dbReference type="GO" id="GO:0005975">
    <property type="term" value="P:carbohydrate metabolic process"/>
    <property type="evidence" value="ECO:0007669"/>
    <property type="project" value="InterPro"/>
</dbReference>
<feature type="domain" description="Alpha-D-phosphohexomutase alpha/beta/alpha" evidence="8">
    <location>
        <begin position="5"/>
        <end position="137"/>
    </location>
</feature>
<dbReference type="CDD" id="cd05800">
    <property type="entry name" value="PGM_like2"/>
    <property type="match status" value="1"/>
</dbReference>